<proteinExistence type="predicted"/>
<gene>
    <name evidence="1" type="ORF">UX85_C0007G0026</name>
</gene>
<reference evidence="1 2" key="1">
    <citation type="journal article" date="2015" name="Nature">
        <title>rRNA introns, odd ribosomes, and small enigmatic genomes across a large radiation of phyla.</title>
        <authorList>
            <person name="Brown C.T."/>
            <person name="Hug L.A."/>
            <person name="Thomas B.C."/>
            <person name="Sharon I."/>
            <person name="Castelle C.J."/>
            <person name="Singh A."/>
            <person name="Wilkins M.J."/>
            <person name="Williams K.H."/>
            <person name="Banfield J.F."/>
        </authorList>
    </citation>
    <scope>NUCLEOTIDE SEQUENCE [LARGE SCALE GENOMIC DNA]</scope>
</reference>
<sequence length="96" mass="11031">MGPFGKLRAKALVSPEGIEPSTHRLKVCRSTTELRARKLQVFYQIIDATSKWEILLLKPIGIQDDRCGLGEVIMVFLDQKERSLCRSWFCHLDREG</sequence>
<name>A0A0G1RTW4_9BACT</name>
<dbReference type="Proteomes" id="UP000033860">
    <property type="component" value="Unassembled WGS sequence"/>
</dbReference>
<evidence type="ECO:0000313" key="1">
    <source>
        <dbReference type="EMBL" id="KKU60739.1"/>
    </source>
</evidence>
<organism evidence="1 2">
    <name type="scientific">Candidatus Beckwithbacteria bacterium GW2011_GWB1_47_15</name>
    <dbReference type="NCBI Taxonomy" id="1618371"/>
    <lineage>
        <taxon>Bacteria</taxon>
        <taxon>Candidatus Beckwithiibacteriota</taxon>
    </lineage>
</organism>
<evidence type="ECO:0000313" key="2">
    <source>
        <dbReference type="Proteomes" id="UP000033860"/>
    </source>
</evidence>
<comment type="caution">
    <text evidence="1">The sequence shown here is derived from an EMBL/GenBank/DDBJ whole genome shotgun (WGS) entry which is preliminary data.</text>
</comment>
<protein>
    <submittedName>
        <fullName evidence="1">Uncharacterized protein</fullName>
    </submittedName>
</protein>
<dbReference type="EMBL" id="LCNT01000007">
    <property type="protein sequence ID" value="KKU60739.1"/>
    <property type="molecule type" value="Genomic_DNA"/>
</dbReference>
<accession>A0A0G1RTW4</accession>
<dbReference type="AlphaFoldDB" id="A0A0G1RTW4"/>